<proteinExistence type="inferred from homology"/>
<comment type="catalytic activity">
    <reaction evidence="7 13 14">
        <text>2 H2O2 = O2 + 2 H2O</text>
        <dbReference type="Rhea" id="RHEA:20309"/>
        <dbReference type="ChEBI" id="CHEBI:15377"/>
        <dbReference type="ChEBI" id="CHEBI:15379"/>
        <dbReference type="ChEBI" id="CHEBI:16240"/>
        <dbReference type="EC" id="1.11.1.21"/>
    </reaction>
</comment>
<reference evidence="17 18" key="1">
    <citation type="submission" date="2020-10" db="EMBL/GenBank/DDBJ databases">
        <title>Sequencing the genomes of 1000 actinobacteria strains.</title>
        <authorList>
            <person name="Klenk H.-P."/>
        </authorList>
    </citation>
    <scope>NUCLEOTIDE SEQUENCE [LARGE SCALE GENOMIC DNA]</scope>
    <source>
        <strain evidence="17 18">DSM 41803</strain>
    </source>
</reference>
<comment type="subunit">
    <text evidence="13">Homodimer or homotetramer.</text>
</comment>
<evidence type="ECO:0000256" key="8">
    <source>
        <dbReference type="ARBA" id="ARBA00051651"/>
    </source>
</evidence>
<keyword evidence="1 13" id="KW-0575">Peroxidase</keyword>
<dbReference type="PROSITE" id="PS50873">
    <property type="entry name" value="PEROXIDASE_4"/>
    <property type="match status" value="1"/>
</dbReference>
<sequence length="738" mass="80058">MTENHDAIVTDAKPEETGGCPVAHGRAAHPTQGGGNRQWWPERLNLKILAKDPVVANPLGGEFDYAEAFNNLDLAAVKQDIAEVLTTSQDWWPADFGNYGPLMIRMAWHSAGTYRISDGRGGGGRGQQRFAPLNSWPDNGNLDKARRLLWPVKKKYGQSISWADLMILTGNVALEQMGFETFGFAGGRADVWEADEDVYWGPETTWLDDQRYTGDRELENPLGAVQMGLIYVNPEGPNGNPDPLAAARDIRETFRRMAMDDEETVALIAGGHTFGKTHGAGPADNVGDDPEAASMEEQGLGWKSTHGTGKGGDAITSGLEVTWTATPTQWSNGFFKNLFEFEYELSESPAGAKQWVAKDAEAIIPDAHDASKKHLPTMLTTDLSLRFDPIYAEISRRFYEHPDQFADAFARAWFKLTHRDMGPKSLYLGPEVPAETLLWQDPLPQAEGPVIDAADIAALKTKLLASGLTVSQLVSTAWASASTFRSSDKRGGANGARIRLEPQRGWEVNNPDDLRHVLSVLEGVQADFNAGAKKVSLADLIVLGGAAAVEKAAKDAGVDVEVPFTPGRVDATEEHTDAESFAALEPAADGFRNYQGKGNRLPAEYLLIDRANLLSLSAPELTVLVGGLRVLGANHAGSTHGVFTGTPGVLTNDFFVNLLDLGTTWKSTSADQTLFEGRDADTGEVKWTGTRADLVFGSNSELRALAEVYASDDAKEKFVKDFVAAWAKVADLDRFDLV</sequence>
<organism evidence="17 18">
    <name type="scientific">Streptomyces stelliscabiei</name>
    <dbReference type="NCBI Taxonomy" id="146820"/>
    <lineage>
        <taxon>Bacteria</taxon>
        <taxon>Bacillati</taxon>
        <taxon>Actinomycetota</taxon>
        <taxon>Actinomycetes</taxon>
        <taxon>Kitasatosporales</taxon>
        <taxon>Streptomycetaceae</taxon>
        <taxon>Streptomyces</taxon>
    </lineage>
</organism>
<dbReference type="NCBIfam" id="TIGR00198">
    <property type="entry name" value="cat_per_HPI"/>
    <property type="match status" value="1"/>
</dbReference>
<dbReference type="RefSeq" id="WP_046915199.1">
    <property type="nucleotide sequence ID" value="NZ_JADBGF010000001.1"/>
</dbReference>
<dbReference type="GO" id="GO:0070301">
    <property type="term" value="P:cellular response to hydrogen peroxide"/>
    <property type="evidence" value="ECO:0007669"/>
    <property type="project" value="TreeGrafter"/>
</dbReference>
<dbReference type="PROSITE" id="PS00435">
    <property type="entry name" value="PEROXIDASE_1"/>
    <property type="match status" value="1"/>
</dbReference>
<dbReference type="CDD" id="cd00649">
    <property type="entry name" value="catalase_peroxidase_1"/>
    <property type="match status" value="1"/>
</dbReference>
<dbReference type="GO" id="GO:0005829">
    <property type="term" value="C:cytosol"/>
    <property type="evidence" value="ECO:0007669"/>
    <property type="project" value="TreeGrafter"/>
</dbReference>
<protein>
    <recommendedName>
        <fullName evidence="12 13">Catalase-peroxidase</fullName>
        <shortName evidence="13">CP</shortName>
        <ecNumber evidence="11 13">1.11.1.21</ecNumber>
    </recommendedName>
    <alternativeName>
        <fullName evidence="13">Peroxidase/catalase</fullName>
    </alternativeName>
</protein>
<evidence type="ECO:0000256" key="3">
    <source>
        <dbReference type="ARBA" id="ARBA00022723"/>
    </source>
</evidence>
<evidence type="ECO:0000256" key="15">
    <source>
        <dbReference type="SAM" id="MobiDB-lite"/>
    </source>
</evidence>
<feature type="compositionally biased region" description="Basic and acidic residues" evidence="15">
    <location>
        <begin position="1"/>
        <end position="16"/>
    </location>
</feature>
<evidence type="ECO:0000259" key="16">
    <source>
        <dbReference type="PROSITE" id="PS50873"/>
    </source>
</evidence>
<dbReference type="GO" id="GO:0004096">
    <property type="term" value="F:catalase activity"/>
    <property type="evidence" value="ECO:0007669"/>
    <property type="project" value="UniProtKB-UniRule"/>
</dbReference>
<dbReference type="PANTHER" id="PTHR30555">
    <property type="entry name" value="HYDROPEROXIDASE I, BIFUNCTIONAL CATALASE-PEROXIDASE"/>
    <property type="match status" value="1"/>
</dbReference>
<gene>
    <name evidence="13" type="primary">katG</name>
    <name evidence="17" type="ORF">H4687_008166</name>
</gene>
<dbReference type="GO" id="GO:0020037">
    <property type="term" value="F:heme binding"/>
    <property type="evidence" value="ECO:0007669"/>
    <property type="project" value="InterPro"/>
</dbReference>
<feature type="site" description="Transition state stabilizer" evidence="13">
    <location>
        <position position="105"/>
    </location>
</feature>
<dbReference type="GO" id="GO:0046872">
    <property type="term" value="F:metal ion binding"/>
    <property type="evidence" value="ECO:0007669"/>
    <property type="project" value="UniProtKB-KW"/>
</dbReference>
<dbReference type="GO" id="GO:0042744">
    <property type="term" value="P:hydrogen peroxide catabolic process"/>
    <property type="evidence" value="ECO:0007669"/>
    <property type="project" value="UniProtKB-KW"/>
</dbReference>
<keyword evidence="5 13" id="KW-0408">Iron</keyword>
<feature type="domain" description="Plant heme peroxidase family profile" evidence="16">
    <location>
        <begin position="142"/>
        <end position="429"/>
    </location>
</feature>
<comment type="cofactor">
    <cofactor evidence="13">
        <name>heme b</name>
        <dbReference type="ChEBI" id="CHEBI:60344"/>
    </cofactor>
    <text evidence="13">Binds 1 heme b (iron(II)-protoporphyrin IX) group per dimer.</text>
</comment>
<evidence type="ECO:0000256" key="13">
    <source>
        <dbReference type="HAMAP-Rule" id="MF_01961"/>
    </source>
</evidence>
<evidence type="ECO:0000256" key="4">
    <source>
        <dbReference type="ARBA" id="ARBA00023002"/>
    </source>
</evidence>
<feature type="active site" description="Proton acceptor" evidence="13">
    <location>
        <position position="109"/>
    </location>
</feature>
<dbReference type="InterPro" id="IPR000763">
    <property type="entry name" value="Catalase_peroxidase"/>
</dbReference>
<evidence type="ECO:0000256" key="6">
    <source>
        <dbReference type="ARBA" id="ARBA00023324"/>
    </source>
</evidence>
<dbReference type="EMBL" id="JADBGF010000001">
    <property type="protein sequence ID" value="MBE1602037.1"/>
    <property type="molecule type" value="Genomic_DNA"/>
</dbReference>
<keyword evidence="3 13" id="KW-0479">Metal-binding</keyword>
<feature type="region of interest" description="Disordered" evidence="15">
    <location>
        <begin position="1"/>
        <end position="37"/>
    </location>
</feature>
<evidence type="ECO:0000256" key="10">
    <source>
        <dbReference type="ARBA" id="ARBA00060838"/>
    </source>
</evidence>
<comment type="function">
    <text evidence="9 13">Bifunctional enzyme with both catalase and broad-spectrum peroxidase activity.</text>
</comment>
<feature type="cross-link" description="Tryptophyl-tyrosyl-methioninium (Tyr-Met) (with Trp-108)" evidence="13">
    <location>
        <begin position="231"/>
        <end position="257"/>
    </location>
</feature>
<dbReference type="HAMAP" id="MF_01961">
    <property type="entry name" value="Catal_peroxid"/>
    <property type="match status" value="1"/>
</dbReference>
<dbReference type="CDD" id="cd08200">
    <property type="entry name" value="catalase_peroxidase_2"/>
    <property type="match status" value="1"/>
</dbReference>
<dbReference type="InterPro" id="IPR019793">
    <property type="entry name" value="Peroxidases_heam-ligand_BS"/>
</dbReference>
<dbReference type="PRINTS" id="PR00460">
    <property type="entry name" value="BPEROXIDASE"/>
</dbReference>
<feature type="region of interest" description="Disordered" evidence="15">
    <location>
        <begin position="276"/>
        <end position="309"/>
    </location>
</feature>
<comment type="similarity">
    <text evidence="10 13 14">Belongs to the peroxidase family. Peroxidase/catalase subfamily.</text>
</comment>
<keyword evidence="6 13" id="KW-0376">Hydrogen peroxide</keyword>
<name>A0A8I0PDA2_9ACTN</name>
<evidence type="ECO:0000256" key="9">
    <source>
        <dbReference type="ARBA" id="ARBA00056989"/>
    </source>
</evidence>
<dbReference type="PRINTS" id="PR00458">
    <property type="entry name" value="PEROXIDASE"/>
</dbReference>
<feature type="binding site" description="axial binding residue" evidence="13">
    <location>
        <position position="272"/>
    </location>
    <ligand>
        <name>heme b</name>
        <dbReference type="ChEBI" id="CHEBI:60344"/>
    </ligand>
    <ligandPart>
        <name>Fe</name>
        <dbReference type="ChEBI" id="CHEBI:18248"/>
    </ligandPart>
</feature>
<dbReference type="Gene3D" id="1.10.520.10">
    <property type="match status" value="2"/>
</dbReference>
<evidence type="ECO:0000313" key="18">
    <source>
        <dbReference type="Proteomes" id="UP000629287"/>
    </source>
</evidence>
<evidence type="ECO:0000313" key="17">
    <source>
        <dbReference type="EMBL" id="MBE1602037.1"/>
    </source>
</evidence>
<evidence type="ECO:0000256" key="5">
    <source>
        <dbReference type="ARBA" id="ARBA00023004"/>
    </source>
</evidence>
<dbReference type="OrthoDB" id="9759743at2"/>
<dbReference type="Proteomes" id="UP000629287">
    <property type="component" value="Unassembled WGS sequence"/>
</dbReference>
<dbReference type="InterPro" id="IPR010255">
    <property type="entry name" value="Haem_peroxidase_sf"/>
</dbReference>
<dbReference type="PANTHER" id="PTHR30555:SF0">
    <property type="entry name" value="CATALASE-PEROXIDASE"/>
    <property type="match status" value="1"/>
</dbReference>
<keyword evidence="2 13" id="KW-0349">Heme</keyword>
<keyword evidence="4 13" id="KW-0560">Oxidoreductase</keyword>
<comment type="caution">
    <text evidence="17">The sequence shown here is derived from an EMBL/GenBank/DDBJ whole genome shotgun (WGS) entry which is preliminary data.</text>
</comment>
<keyword evidence="18" id="KW-1185">Reference proteome</keyword>
<dbReference type="InterPro" id="IPR002016">
    <property type="entry name" value="Haem_peroxidase"/>
</dbReference>
<dbReference type="GeneID" id="86832631"/>
<dbReference type="Gene3D" id="1.10.420.10">
    <property type="entry name" value="Peroxidase, domain 2"/>
    <property type="match status" value="2"/>
</dbReference>
<evidence type="ECO:0000256" key="11">
    <source>
        <dbReference type="ARBA" id="ARBA00067012"/>
    </source>
</evidence>
<dbReference type="Pfam" id="PF00141">
    <property type="entry name" value="peroxidase"/>
    <property type="match status" value="2"/>
</dbReference>
<accession>A0A8I0PDA2</accession>
<dbReference type="InterPro" id="IPR019794">
    <property type="entry name" value="Peroxidases_AS"/>
</dbReference>
<evidence type="ECO:0000256" key="1">
    <source>
        <dbReference type="ARBA" id="ARBA00022559"/>
    </source>
</evidence>
<evidence type="ECO:0000256" key="7">
    <source>
        <dbReference type="ARBA" id="ARBA00049145"/>
    </source>
</evidence>
<evidence type="ECO:0000256" key="2">
    <source>
        <dbReference type="ARBA" id="ARBA00022617"/>
    </source>
</evidence>
<dbReference type="PROSITE" id="PS00436">
    <property type="entry name" value="PEROXIDASE_2"/>
    <property type="match status" value="1"/>
</dbReference>
<comment type="catalytic activity">
    <reaction evidence="8 13 14">
        <text>H2O2 + AH2 = A + 2 H2O</text>
        <dbReference type="Rhea" id="RHEA:30275"/>
        <dbReference type="ChEBI" id="CHEBI:13193"/>
        <dbReference type="ChEBI" id="CHEBI:15377"/>
        <dbReference type="ChEBI" id="CHEBI:16240"/>
        <dbReference type="ChEBI" id="CHEBI:17499"/>
        <dbReference type="EC" id="1.11.1.21"/>
    </reaction>
</comment>
<dbReference type="EC" id="1.11.1.21" evidence="11 13"/>
<dbReference type="FunFam" id="1.10.520.10:FF:000002">
    <property type="entry name" value="Catalase-peroxidase"/>
    <property type="match status" value="1"/>
</dbReference>
<evidence type="ECO:0000256" key="12">
    <source>
        <dbReference type="ARBA" id="ARBA00074141"/>
    </source>
</evidence>
<comment type="caution">
    <text evidence="13">Lacks conserved residue(s) required for the propagation of feature annotation.</text>
</comment>
<dbReference type="FunFam" id="1.10.420.10:FF:000004">
    <property type="entry name" value="Catalase-peroxidase"/>
    <property type="match status" value="1"/>
</dbReference>
<dbReference type="SUPFAM" id="SSF48113">
    <property type="entry name" value="Heme-dependent peroxidases"/>
    <property type="match status" value="2"/>
</dbReference>
<comment type="PTM">
    <text evidence="13">Formation of the three residue Trp-Tyr-Met cross-link is important for the catalase, but not the peroxidase activity of the enzyme.</text>
</comment>
<dbReference type="AlphaFoldDB" id="A0A8I0PDA2"/>
<dbReference type="FunFam" id="1.10.420.10:FF:000002">
    <property type="entry name" value="Catalase-peroxidase"/>
    <property type="match status" value="1"/>
</dbReference>
<dbReference type="NCBIfam" id="NF011635">
    <property type="entry name" value="PRK15061.1"/>
    <property type="match status" value="1"/>
</dbReference>
<evidence type="ECO:0000256" key="14">
    <source>
        <dbReference type="RuleBase" id="RU003451"/>
    </source>
</evidence>